<dbReference type="PANTHER" id="PTHR32071:SF21">
    <property type="entry name" value="TRANSCRIPTIONAL REGULATORY PROTEIN FLGR"/>
    <property type="match status" value="1"/>
</dbReference>
<dbReference type="InterPro" id="IPR009057">
    <property type="entry name" value="Homeodomain-like_sf"/>
</dbReference>
<feature type="domain" description="Sigma-54 factor interaction" evidence="7">
    <location>
        <begin position="129"/>
        <end position="357"/>
    </location>
</feature>
<keyword evidence="4" id="KW-0238">DNA-binding</keyword>
<dbReference type="PROSITE" id="PS00688">
    <property type="entry name" value="SIGMA54_INTERACT_3"/>
    <property type="match status" value="1"/>
</dbReference>
<evidence type="ECO:0000259" key="7">
    <source>
        <dbReference type="PROSITE" id="PS50045"/>
    </source>
</evidence>
<dbReference type="PROSITE" id="PS50110">
    <property type="entry name" value="RESPONSE_REGULATORY"/>
    <property type="match status" value="1"/>
</dbReference>
<keyword evidence="10" id="KW-1185">Reference proteome</keyword>
<evidence type="ECO:0000256" key="4">
    <source>
        <dbReference type="ARBA" id="ARBA00023125"/>
    </source>
</evidence>
<dbReference type="InterPro" id="IPR025944">
    <property type="entry name" value="Sigma_54_int_dom_CS"/>
</dbReference>
<dbReference type="InterPro" id="IPR025943">
    <property type="entry name" value="Sigma_54_int_dom_ATP-bd_2"/>
</dbReference>
<dbReference type="Gene3D" id="1.10.10.60">
    <property type="entry name" value="Homeodomain-like"/>
    <property type="match status" value="1"/>
</dbReference>
<dbReference type="SMART" id="SM00382">
    <property type="entry name" value="AAA"/>
    <property type="match status" value="1"/>
</dbReference>
<feature type="domain" description="Response regulatory" evidence="8">
    <location>
        <begin position="6"/>
        <end position="120"/>
    </location>
</feature>
<feature type="modified residue" description="4-aspartylphosphate" evidence="6">
    <location>
        <position position="55"/>
    </location>
</feature>
<dbReference type="InterPro" id="IPR002078">
    <property type="entry name" value="Sigma_54_int"/>
</dbReference>
<evidence type="ECO:0000313" key="10">
    <source>
        <dbReference type="Proteomes" id="UP001548590"/>
    </source>
</evidence>
<dbReference type="PRINTS" id="PR01590">
    <property type="entry name" value="HTHFIS"/>
</dbReference>
<dbReference type="SUPFAM" id="SSF52540">
    <property type="entry name" value="P-loop containing nucleoside triphosphate hydrolases"/>
    <property type="match status" value="1"/>
</dbReference>
<keyword evidence="3" id="KW-0805">Transcription regulation</keyword>
<keyword evidence="2" id="KW-0067">ATP-binding</keyword>
<dbReference type="Pfam" id="PF02954">
    <property type="entry name" value="HTH_8"/>
    <property type="match status" value="1"/>
</dbReference>
<name>A0ABV2CL09_9RHOO</name>
<dbReference type="PROSITE" id="PS00675">
    <property type="entry name" value="SIGMA54_INTERACT_1"/>
    <property type="match status" value="1"/>
</dbReference>
<evidence type="ECO:0000256" key="5">
    <source>
        <dbReference type="ARBA" id="ARBA00023163"/>
    </source>
</evidence>
<evidence type="ECO:0000313" key="9">
    <source>
        <dbReference type="EMBL" id="MET1488589.1"/>
    </source>
</evidence>
<keyword evidence="5" id="KW-0804">Transcription</keyword>
<dbReference type="InterPro" id="IPR025662">
    <property type="entry name" value="Sigma_54_int_dom_ATP-bd_1"/>
</dbReference>
<dbReference type="Gene3D" id="1.10.8.60">
    <property type="match status" value="1"/>
</dbReference>
<evidence type="ECO:0000256" key="2">
    <source>
        <dbReference type="ARBA" id="ARBA00022840"/>
    </source>
</evidence>
<dbReference type="SMART" id="SM00448">
    <property type="entry name" value="REC"/>
    <property type="match status" value="1"/>
</dbReference>
<dbReference type="Pfam" id="PF00158">
    <property type="entry name" value="Sigma54_activat"/>
    <property type="match status" value="1"/>
</dbReference>
<dbReference type="InterPro" id="IPR058031">
    <property type="entry name" value="AAA_lid_NorR"/>
</dbReference>
<sequence>MLEILNILVVDDDEALRDAINLILEAAGHRVSLAASGPEALELLERKRFNLVITDLRMDPMDGLELLARIRALNPRLPVLLMTAFGDVDKAVAAMRGGACEFLMKPFESEALLENVRRYATVTPEQDDMIAEDPRTRNVLAMAARVAETDATVLLTGESGTGKEVFARYVHQHSRRKNGPFVAINCAAIPENLLEATLFGYEKGSFTGAQSSQAGKFEQAQGGTILLDEISEMPMGLQAKLLRVLQEREVERVGGKKPVPLDIRVLSTSNRDMLREVQGGRFREDLYYRLNVFPVEIPSLRERPADILPLARHFIERHGERIGKTARIAGSAAEILAAWRWPGNVRELENTIQRALILAAGDSITGEDVKLCLPGWGTAARPASPAVPVPAMSGSDAGWQEKPAMNAGGMDARTWAGMIAPLNQESSPTNMRDLEKQHILDVLRSVGGSRKKAVEKLGISERTLRYKLQQYRDEGWVES</sequence>
<dbReference type="InterPro" id="IPR003593">
    <property type="entry name" value="AAA+_ATPase"/>
</dbReference>
<evidence type="ECO:0000256" key="1">
    <source>
        <dbReference type="ARBA" id="ARBA00022741"/>
    </source>
</evidence>
<dbReference type="RefSeq" id="WP_345926839.1">
    <property type="nucleotide sequence ID" value="NZ_JBDIVF010000003.1"/>
</dbReference>
<comment type="caution">
    <text evidence="9">The sequence shown here is derived from an EMBL/GenBank/DDBJ whole genome shotgun (WGS) entry which is preliminary data.</text>
</comment>
<evidence type="ECO:0000259" key="8">
    <source>
        <dbReference type="PROSITE" id="PS50110"/>
    </source>
</evidence>
<evidence type="ECO:0000256" key="6">
    <source>
        <dbReference type="PROSITE-ProRule" id="PRU00169"/>
    </source>
</evidence>
<protein>
    <submittedName>
        <fullName evidence="9">Sigma-54 dependent transcriptional regulator</fullName>
    </submittedName>
</protein>
<dbReference type="InterPro" id="IPR027417">
    <property type="entry name" value="P-loop_NTPase"/>
</dbReference>
<dbReference type="PROSITE" id="PS00676">
    <property type="entry name" value="SIGMA54_INTERACT_2"/>
    <property type="match status" value="1"/>
</dbReference>
<gene>
    <name evidence="9" type="ORF">ABVT11_02025</name>
</gene>
<dbReference type="Proteomes" id="UP001548590">
    <property type="component" value="Unassembled WGS sequence"/>
</dbReference>
<proteinExistence type="predicted"/>
<dbReference type="EMBL" id="JBEWLZ010000001">
    <property type="protein sequence ID" value="MET1488589.1"/>
    <property type="molecule type" value="Genomic_DNA"/>
</dbReference>
<dbReference type="Pfam" id="PF00072">
    <property type="entry name" value="Response_reg"/>
    <property type="match status" value="1"/>
</dbReference>
<organism evidence="9 10">
    <name type="scientific">Uliginosibacterium paludis</name>
    <dbReference type="NCBI Taxonomy" id="1615952"/>
    <lineage>
        <taxon>Bacteria</taxon>
        <taxon>Pseudomonadati</taxon>
        <taxon>Pseudomonadota</taxon>
        <taxon>Betaproteobacteria</taxon>
        <taxon>Rhodocyclales</taxon>
        <taxon>Zoogloeaceae</taxon>
        <taxon>Uliginosibacterium</taxon>
    </lineage>
</organism>
<dbReference type="PANTHER" id="PTHR32071">
    <property type="entry name" value="TRANSCRIPTIONAL REGULATORY PROTEIN"/>
    <property type="match status" value="1"/>
</dbReference>
<dbReference type="SUPFAM" id="SSF52172">
    <property type="entry name" value="CheY-like"/>
    <property type="match status" value="1"/>
</dbReference>
<reference evidence="9 10" key="1">
    <citation type="submission" date="2024-07" db="EMBL/GenBank/DDBJ databases">
        <title>Uliginosibacterium paludis KCTC:42655.</title>
        <authorList>
            <person name="Kim M.K."/>
        </authorList>
    </citation>
    <scope>NUCLEOTIDE SEQUENCE [LARGE SCALE GENOMIC DNA]</scope>
    <source>
        <strain evidence="9 10">KCTC 42655</strain>
    </source>
</reference>
<dbReference type="Gene3D" id="3.40.50.2300">
    <property type="match status" value="1"/>
</dbReference>
<dbReference type="InterPro" id="IPR002197">
    <property type="entry name" value="HTH_Fis"/>
</dbReference>
<keyword evidence="6" id="KW-0597">Phosphoprotein</keyword>
<dbReference type="InterPro" id="IPR001789">
    <property type="entry name" value="Sig_transdc_resp-reg_receiver"/>
</dbReference>
<keyword evidence="1" id="KW-0547">Nucleotide-binding</keyword>
<dbReference type="CDD" id="cd00009">
    <property type="entry name" value="AAA"/>
    <property type="match status" value="1"/>
</dbReference>
<dbReference type="SUPFAM" id="SSF46689">
    <property type="entry name" value="Homeodomain-like"/>
    <property type="match status" value="1"/>
</dbReference>
<dbReference type="PROSITE" id="PS50045">
    <property type="entry name" value="SIGMA54_INTERACT_4"/>
    <property type="match status" value="1"/>
</dbReference>
<accession>A0ABV2CL09</accession>
<dbReference type="InterPro" id="IPR011006">
    <property type="entry name" value="CheY-like_superfamily"/>
</dbReference>
<evidence type="ECO:0000256" key="3">
    <source>
        <dbReference type="ARBA" id="ARBA00023015"/>
    </source>
</evidence>
<dbReference type="Pfam" id="PF25601">
    <property type="entry name" value="AAA_lid_14"/>
    <property type="match status" value="1"/>
</dbReference>
<dbReference type="Gene3D" id="3.40.50.300">
    <property type="entry name" value="P-loop containing nucleotide triphosphate hydrolases"/>
    <property type="match status" value="1"/>
</dbReference>